<gene>
    <name evidence="1" type="ORF">SAMN05444279_105160</name>
</gene>
<dbReference type="AlphaFoldDB" id="A0A1M4V6G9"/>
<dbReference type="OrthoDB" id="9793014at2"/>
<dbReference type="InterPro" id="IPR050155">
    <property type="entry name" value="HAD-like_hydrolase_sf"/>
</dbReference>
<organism evidence="1 2">
    <name type="scientific">Ruegeria intermedia</name>
    <dbReference type="NCBI Taxonomy" id="996115"/>
    <lineage>
        <taxon>Bacteria</taxon>
        <taxon>Pseudomonadati</taxon>
        <taxon>Pseudomonadota</taxon>
        <taxon>Alphaproteobacteria</taxon>
        <taxon>Rhodobacterales</taxon>
        <taxon>Roseobacteraceae</taxon>
        <taxon>Ruegeria</taxon>
    </lineage>
</organism>
<dbReference type="InterPro" id="IPR041492">
    <property type="entry name" value="HAD_2"/>
</dbReference>
<dbReference type="InterPro" id="IPR023214">
    <property type="entry name" value="HAD_sf"/>
</dbReference>
<dbReference type="SFLD" id="SFLDG01129">
    <property type="entry name" value="C1.5:_HAD__Beta-PGM__Phosphata"/>
    <property type="match status" value="1"/>
</dbReference>
<accession>A0A1M4V6G9</accession>
<dbReference type="Proteomes" id="UP000325134">
    <property type="component" value="Unassembled WGS sequence"/>
</dbReference>
<proteinExistence type="predicted"/>
<evidence type="ECO:0000313" key="2">
    <source>
        <dbReference type="Proteomes" id="UP000325134"/>
    </source>
</evidence>
<dbReference type="InterPro" id="IPR006439">
    <property type="entry name" value="HAD-SF_hydro_IA"/>
</dbReference>
<dbReference type="SFLD" id="SFLDS00003">
    <property type="entry name" value="Haloacid_Dehalogenase"/>
    <property type="match status" value="1"/>
</dbReference>
<name>A0A1M4V6G9_9RHOB</name>
<dbReference type="GO" id="GO:0005829">
    <property type="term" value="C:cytosol"/>
    <property type="evidence" value="ECO:0007669"/>
    <property type="project" value="TreeGrafter"/>
</dbReference>
<dbReference type="InterPro" id="IPR023198">
    <property type="entry name" value="PGP-like_dom2"/>
</dbReference>
<dbReference type="SUPFAM" id="SSF56784">
    <property type="entry name" value="HAD-like"/>
    <property type="match status" value="1"/>
</dbReference>
<evidence type="ECO:0000313" key="1">
    <source>
        <dbReference type="EMBL" id="SHE64581.1"/>
    </source>
</evidence>
<dbReference type="RefSeq" id="WP_149775081.1">
    <property type="nucleotide sequence ID" value="NZ_FQVK01000005.1"/>
</dbReference>
<dbReference type="Gene3D" id="1.10.150.240">
    <property type="entry name" value="Putative phosphatase, domain 2"/>
    <property type="match status" value="1"/>
</dbReference>
<dbReference type="GO" id="GO:0008967">
    <property type="term" value="F:phosphoglycolate phosphatase activity"/>
    <property type="evidence" value="ECO:0007669"/>
    <property type="project" value="TreeGrafter"/>
</dbReference>
<dbReference type="NCBIfam" id="TIGR01549">
    <property type="entry name" value="HAD-SF-IA-v1"/>
    <property type="match status" value="1"/>
</dbReference>
<dbReference type="PANTHER" id="PTHR43434">
    <property type="entry name" value="PHOSPHOGLYCOLATE PHOSPHATASE"/>
    <property type="match status" value="1"/>
</dbReference>
<protein>
    <submittedName>
        <fullName evidence="1">Phosphoglycolate phosphatase</fullName>
    </submittedName>
</protein>
<dbReference type="PANTHER" id="PTHR43434:SF24">
    <property type="entry name" value="HYDROLASE-RELATED"/>
    <property type="match status" value="1"/>
</dbReference>
<dbReference type="GO" id="GO:0006281">
    <property type="term" value="P:DNA repair"/>
    <property type="evidence" value="ECO:0007669"/>
    <property type="project" value="TreeGrafter"/>
</dbReference>
<reference evidence="1 2" key="1">
    <citation type="submission" date="2016-11" db="EMBL/GenBank/DDBJ databases">
        <authorList>
            <person name="Varghese N."/>
            <person name="Submissions S."/>
        </authorList>
    </citation>
    <scope>NUCLEOTIDE SEQUENCE [LARGE SCALE GENOMIC DNA]</scope>
    <source>
        <strain evidence="1 2">DSM 29341</strain>
    </source>
</reference>
<dbReference type="Pfam" id="PF13419">
    <property type="entry name" value="HAD_2"/>
    <property type="match status" value="1"/>
</dbReference>
<dbReference type="InterPro" id="IPR036412">
    <property type="entry name" value="HAD-like_sf"/>
</dbReference>
<keyword evidence="2" id="KW-1185">Reference proteome</keyword>
<dbReference type="Gene3D" id="3.40.50.1000">
    <property type="entry name" value="HAD superfamily/HAD-like"/>
    <property type="match status" value="1"/>
</dbReference>
<dbReference type="EMBL" id="FQVK01000005">
    <property type="protein sequence ID" value="SHE64581.1"/>
    <property type="molecule type" value="Genomic_DNA"/>
</dbReference>
<sequence length="227" mass="24235">MTAPLRLVLFDVDGTLVDSQASIVSAMTASFQAVSLPVPDRAAILSIVGLSLPVAIARLVPDQPPRMQARLVDGYKQAYHAQRLQQGAAGSPLFPGARDVIDRLHATPEILLGVATGKSQRGLDALLEVHGLEQVFVTRQVADHHPSKPHPSMIATALSETGVAPGDAVMIGDTSFDMEMAQAARVHGIGVAWGYHDRARLAAARKVIDSFDQLPGTLAEFWGQEHE</sequence>